<keyword evidence="7" id="KW-1185">Reference proteome</keyword>
<evidence type="ECO:0000313" key="6">
    <source>
        <dbReference type="EMBL" id="KAJ3837014.1"/>
    </source>
</evidence>
<evidence type="ECO:0000256" key="4">
    <source>
        <dbReference type="ARBA" id="ARBA00023136"/>
    </source>
</evidence>
<protein>
    <submittedName>
        <fullName evidence="6">Tetraspanin Tsp2</fullName>
    </submittedName>
</protein>
<proteinExistence type="predicted"/>
<evidence type="ECO:0000313" key="7">
    <source>
        <dbReference type="Proteomes" id="UP001163846"/>
    </source>
</evidence>
<dbReference type="AlphaFoldDB" id="A0AA38UCC6"/>
<comment type="subcellular location">
    <subcellularLocation>
        <location evidence="1">Membrane</location>
        <topology evidence="1">Multi-pass membrane protein</topology>
    </subcellularLocation>
</comment>
<evidence type="ECO:0000256" key="2">
    <source>
        <dbReference type="ARBA" id="ARBA00022692"/>
    </source>
</evidence>
<sequence length="400" mass="45009">MAHNVWSTYLEEQLWTRPSSPESFFYSEDDHPSEAHSTQHMLGSETLDRANPSFASTSALLSWPTRSIDGASNSATSVNYIPSKFSSALVSPKRPRRRRKRRNDANDIFGSGRGVQISEDEDGFTKGHGDRKNHRWNRFKWILFTTNLLFTLYSLAALIISILIWFDIFQFATVIRVGNTPELILSTLAAAFGLLTSLIGWAGILLNNRTFLAIYTFLLWISFAFLVIPGYVTYKKRAFNLEGKLSLQWSRSLMDSGRLEIQNKLGCCGYFSPFVEATISQTCYSRSVLPGCKARYLDFERRALDRWYLICFCLVPAHIAVMLAGLLCSNHVTYRFGKGMMPKAYRLGPHNMPAIAQGCANQLAERYGPEVASTFLSKTESLTSFTPSNTSTSTRPILSS</sequence>
<dbReference type="GO" id="GO:0016020">
    <property type="term" value="C:membrane"/>
    <property type="evidence" value="ECO:0007669"/>
    <property type="project" value="UniProtKB-SubCell"/>
</dbReference>
<evidence type="ECO:0000256" key="3">
    <source>
        <dbReference type="ARBA" id="ARBA00022989"/>
    </source>
</evidence>
<dbReference type="InterPro" id="IPR018499">
    <property type="entry name" value="Tetraspanin/Peripherin"/>
</dbReference>
<comment type="caution">
    <text evidence="6">The sequence shown here is derived from an EMBL/GenBank/DDBJ whole genome shotgun (WGS) entry which is preliminary data.</text>
</comment>
<dbReference type="Pfam" id="PF00335">
    <property type="entry name" value="Tetraspanin"/>
    <property type="match status" value="1"/>
</dbReference>
<name>A0AA38UCC6_9AGAR</name>
<accession>A0AA38UCC6</accession>
<dbReference type="EMBL" id="MU806278">
    <property type="protein sequence ID" value="KAJ3837014.1"/>
    <property type="molecule type" value="Genomic_DNA"/>
</dbReference>
<keyword evidence="3 5" id="KW-1133">Transmembrane helix</keyword>
<keyword evidence="2 5" id="KW-0812">Transmembrane</keyword>
<reference evidence="6" key="1">
    <citation type="submission" date="2022-08" db="EMBL/GenBank/DDBJ databases">
        <authorList>
            <consortium name="DOE Joint Genome Institute"/>
            <person name="Min B."/>
            <person name="Riley R."/>
            <person name="Sierra-Patev S."/>
            <person name="Naranjo-Ortiz M."/>
            <person name="Looney B."/>
            <person name="Konkel Z."/>
            <person name="Slot J.C."/>
            <person name="Sakamoto Y."/>
            <person name="Steenwyk J.L."/>
            <person name="Rokas A."/>
            <person name="Carro J."/>
            <person name="Camarero S."/>
            <person name="Ferreira P."/>
            <person name="Molpeceres G."/>
            <person name="Ruiz-Duenas F.J."/>
            <person name="Serrano A."/>
            <person name="Henrissat B."/>
            <person name="Drula E."/>
            <person name="Hughes K.W."/>
            <person name="Mata J.L."/>
            <person name="Ishikawa N.K."/>
            <person name="Vargas-Isla R."/>
            <person name="Ushijima S."/>
            <person name="Smith C.A."/>
            <person name="Ahrendt S."/>
            <person name="Andreopoulos W."/>
            <person name="He G."/>
            <person name="Labutti K."/>
            <person name="Lipzen A."/>
            <person name="Ng V."/>
            <person name="Sandor L."/>
            <person name="Barry K."/>
            <person name="Martinez A.T."/>
            <person name="Xiao Y."/>
            <person name="Gibbons J.G."/>
            <person name="Terashima K."/>
            <person name="Hibbett D.S."/>
            <person name="Grigoriev I.V."/>
        </authorList>
    </citation>
    <scope>NUCLEOTIDE SEQUENCE</scope>
    <source>
        <strain evidence="6">TFB9207</strain>
    </source>
</reference>
<evidence type="ECO:0000256" key="1">
    <source>
        <dbReference type="ARBA" id="ARBA00004141"/>
    </source>
</evidence>
<evidence type="ECO:0000256" key="5">
    <source>
        <dbReference type="SAM" id="Phobius"/>
    </source>
</evidence>
<feature type="transmembrane region" description="Helical" evidence="5">
    <location>
        <begin position="141"/>
        <end position="164"/>
    </location>
</feature>
<gene>
    <name evidence="6" type="ORF">F5878DRAFT_623667</name>
</gene>
<feature type="transmembrane region" description="Helical" evidence="5">
    <location>
        <begin position="212"/>
        <end position="232"/>
    </location>
</feature>
<organism evidence="6 7">
    <name type="scientific">Lentinula raphanica</name>
    <dbReference type="NCBI Taxonomy" id="153919"/>
    <lineage>
        <taxon>Eukaryota</taxon>
        <taxon>Fungi</taxon>
        <taxon>Dikarya</taxon>
        <taxon>Basidiomycota</taxon>
        <taxon>Agaricomycotina</taxon>
        <taxon>Agaricomycetes</taxon>
        <taxon>Agaricomycetidae</taxon>
        <taxon>Agaricales</taxon>
        <taxon>Marasmiineae</taxon>
        <taxon>Omphalotaceae</taxon>
        <taxon>Lentinula</taxon>
    </lineage>
</organism>
<keyword evidence="4 5" id="KW-0472">Membrane</keyword>
<feature type="transmembrane region" description="Helical" evidence="5">
    <location>
        <begin position="307"/>
        <end position="328"/>
    </location>
</feature>
<dbReference type="Proteomes" id="UP001163846">
    <property type="component" value="Unassembled WGS sequence"/>
</dbReference>
<feature type="transmembrane region" description="Helical" evidence="5">
    <location>
        <begin position="184"/>
        <end position="205"/>
    </location>
</feature>